<dbReference type="RefSeq" id="WP_171270152.1">
    <property type="nucleotide sequence ID" value="NZ_CP038446.1"/>
</dbReference>
<keyword evidence="3" id="KW-1185">Reference proteome</keyword>
<keyword evidence="1" id="KW-0472">Membrane</keyword>
<dbReference type="Proteomes" id="UP000502657">
    <property type="component" value="Plasmid pAeme5"/>
</dbReference>
<gene>
    <name evidence="2" type="ORF">E4188_22590</name>
</gene>
<geneLocation type="plasmid" evidence="3">
    <name>paeme5</name>
</geneLocation>
<keyword evidence="1" id="KW-0812">Transmembrane</keyword>
<feature type="transmembrane region" description="Helical" evidence="1">
    <location>
        <begin position="28"/>
        <end position="47"/>
    </location>
</feature>
<organism evidence="2 3">
    <name type="scientific">Aeromonas media</name>
    <dbReference type="NCBI Taxonomy" id="651"/>
    <lineage>
        <taxon>Bacteria</taxon>
        <taxon>Pseudomonadati</taxon>
        <taxon>Pseudomonadota</taxon>
        <taxon>Gammaproteobacteria</taxon>
        <taxon>Aeromonadales</taxon>
        <taxon>Aeromonadaceae</taxon>
        <taxon>Aeromonas</taxon>
    </lineage>
</organism>
<evidence type="ECO:0000313" key="2">
    <source>
        <dbReference type="EMBL" id="QJT41289.1"/>
    </source>
</evidence>
<protein>
    <submittedName>
        <fullName evidence="2">Uncharacterized protein</fullName>
    </submittedName>
</protein>
<feature type="transmembrane region" description="Helical" evidence="1">
    <location>
        <begin position="258"/>
        <end position="283"/>
    </location>
</feature>
<feature type="transmembrane region" description="Helical" evidence="1">
    <location>
        <begin position="84"/>
        <end position="106"/>
    </location>
</feature>
<keyword evidence="2" id="KW-0614">Plasmid</keyword>
<reference evidence="2 3" key="1">
    <citation type="submission" date="2019-03" db="EMBL/GenBank/DDBJ databases">
        <title>Novel transposon Tn6433 accelerates the dissemination of tet(E) in Aeromonas from aerobic biofilm under oxytetracycline stress.</title>
        <authorList>
            <person name="Shi Y."/>
            <person name="Tian Z."/>
            <person name="Zhang Y."/>
            <person name="Zhang H."/>
            <person name="Yang M."/>
        </authorList>
    </citation>
    <scope>NUCLEOTIDE SEQUENCE [LARGE SCALE GENOMIC DNA]</scope>
    <source>
        <strain evidence="2 3">R50-22</strain>
        <plasmid evidence="3">paeme5</plasmid>
    </source>
</reference>
<name>A0ABX6NZN1_AERME</name>
<feature type="transmembrane region" description="Helical" evidence="1">
    <location>
        <begin position="126"/>
        <end position="146"/>
    </location>
</feature>
<accession>A0ABX6NZN1</accession>
<evidence type="ECO:0000313" key="3">
    <source>
        <dbReference type="Proteomes" id="UP000502657"/>
    </source>
</evidence>
<keyword evidence="1" id="KW-1133">Transmembrane helix</keyword>
<dbReference type="EMBL" id="CP038449">
    <property type="protein sequence ID" value="QJT41289.1"/>
    <property type="molecule type" value="Genomic_DNA"/>
</dbReference>
<sequence length="301" mass="32830">MIFLSKPVKVQVAALSERVNGYTRSIRHIGYAAVIAALVALCCAGLAKYQFSMGITEVDIPESLLLEGAKTNHKFWSVSGFAEWVWWAIRHLWVLAGFYVLGVWVLEYVKENGWKIKSLEHVGDIAVGIGMAFVVTFGVYIIPAGIDYVSGDFDLVQKVNQKPVRELIRAGDKGPISVDYIGEMKSLPERYVMAQVAIISNSDFPASFYKQLADDLQVASEFVPSENALFAIETAATGHPTSPRVVERATEVACHHTIASLIGCGSVGIALLLMGWGIGLFAIRRSITRRLASIQALIQGG</sequence>
<evidence type="ECO:0000256" key="1">
    <source>
        <dbReference type="SAM" id="Phobius"/>
    </source>
</evidence>
<proteinExistence type="predicted"/>